<name>A0AA91I583_9GAMM</name>
<evidence type="ECO:0000313" key="1">
    <source>
        <dbReference type="EMBL" id="OAI24210.1"/>
    </source>
</evidence>
<proteinExistence type="predicted"/>
<comment type="caution">
    <text evidence="1">The sequence shown here is derived from an EMBL/GenBank/DDBJ whole genome shotgun (WGS) entry which is preliminary data.</text>
</comment>
<reference evidence="1 2" key="1">
    <citation type="submission" date="2016-03" db="EMBL/GenBank/DDBJ databases">
        <authorList>
            <person name="Heylen K."/>
            <person name="De Vos P."/>
            <person name="Vekeman B."/>
        </authorList>
    </citation>
    <scope>NUCLEOTIDE SEQUENCE [LARGE SCALE GENOMIC DNA]</scope>
    <source>
        <strain evidence="1 2">R-49807</strain>
    </source>
</reference>
<keyword evidence="2" id="KW-1185">Reference proteome</keyword>
<accession>A0AA91I583</accession>
<gene>
    <name evidence="1" type="ORF">A1356_16130</name>
</gene>
<protein>
    <submittedName>
        <fullName evidence="1">Uncharacterized protein</fullName>
    </submittedName>
</protein>
<dbReference type="Proteomes" id="UP000077734">
    <property type="component" value="Unassembled WGS sequence"/>
</dbReference>
<dbReference type="AlphaFoldDB" id="A0AA91I583"/>
<dbReference type="EMBL" id="LUUL01000093">
    <property type="protein sequence ID" value="OAI24210.1"/>
    <property type="molecule type" value="Genomic_DNA"/>
</dbReference>
<sequence length="111" mass="11643">MTALVSLSNGRIQTSIAALALLTACGVEMTALLDRHANGDWGDINLDEEQENGLSLVCGGPIVSQFKLSGLDSIRIVTDTLRKTTRISLATEPYRLAGNASHSFGGEALAA</sequence>
<organism evidence="1 2">
    <name type="scientific">Methylomonas koyamae</name>
    <dbReference type="NCBI Taxonomy" id="702114"/>
    <lineage>
        <taxon>Bacteria</taxon>
        <taxon>Pseudomonadati</taxon>
        <taxon>Pseudomonadota</taxon>
        <taxon>Gammaproteobacteria</taxon>
        <taxon>Methylococcales</taxon>
        <taxon>Methylococcaceae</taxon>
        <taxon>Methylomonas</taxon>
    </lineage>
</organism>
<dbReference type="RefSeq" id="WP_157198355.1">
    <property type="nucleotide sequence ID" value="NZ_LUUL01000093.1"/>
</dbReference>
<evidence type="ECO:0000313" key="2">
    <source>
        <dbReference type="Proteomes" id="UP000077734"/>
    </source>
</evidence>